<dbReference type="AlphaFoldDB" id="A0A937VZ77"/>
<proteinExistence type="inferred from homology"/>
<sequence>MMGDHVRWTWWRYTVLLLLLSSGMPHPQPSVAEPVVIKFATLAPEGTPWMNIMEEMNRDLQEKSAGQVAFRFYPGGVAGDERDVIRKIRIQQLHGGAFSGFGMGEILPEIRALELPMLFRDADEAEHIATALQAHFAAGFAQKGFILLGLGEAGAVYVFSKEPLSTRADMARAKIWTWQGDPLPQAIFHAYGIVPVPLSLPNVLPSLQSGLIDACYGTPLTILALQWFSKVKYRTSVAITRVMGSLLVSDAVWKQLSPAQQTLVRETVHKYHAKAAAQMRHYDSKALTLLHTTAGIETTTVPEDEI</sequence>
<dbReference type="NCBIfam" id="NF037995">
    <property type="entry name" value="TRAP_S1"/>
    <property type="match status" value="1"/>
</dbReference>
<dbReference type="Gene3D" id="3.40.190.170">
    <property type="entry name" value="Bacterial extracellular solute-binding protein, family 7"/>
    <property type="match status" value="1"/>
</dbReference>
<feature type="non-terminal residue" evidence="4">
    <location>
        <position position="306"/>
    </location>
</feature>
<dbReference type="InterPro" id="IPR038404">
    <property type="entry name" value="TRAP_DctP_sf"/>
</dbReference>
<evidence type="ECO:0000256" key="2">
    <source>
        <dbReference type="ARBA" id="ARBA00022448"/>
    </source>
</evidence>
<dbReference type="PANTHER" id="PTHR33376:SF7">
    <property type="entry name" value="C4-DICARBOXYLATE-BINDING PROTEIN DCTB"/>
    <property type="match status" value="1"/>
</dbReference>
<reference evidence="4" key="1">
    <citation type="submission" date="2019-03" db="EMBL/GenBank/DDBJ databases">
        <title>Lake Tanganyika Metagenome-Assembled Genomes (MAGs).</title>
        <authorList>
            <person name="Tran P."/>
        </authorList>
    </citation>
    <scope>NUCLEOTIDE SEQUENCE</scope>
    <source>
        <strain evidence="4">K_DeepCast_65m_m2_066</strain>
    </source>
</reference>
<evidence type="ECO:0000256" key="1">
    <source>
        <dbReference type="ARBA" id="ARBA00009023"/>
    </source>
</evidence>
<accession>A0A937VZ77</accession>
<evidence type="ECO:0000256" key="3">
    <source>
        <dbReference type="ARBA" id="ARBA00022729"/>
    </source>
</evidence>
<keyword evidence="2" id="KW-0813">Transport</keyword>
<evidence type="ECO:0000313" key="5">
    <source>
        <dbReference type="Proteomes" id="UP000712673"/>
    </source>
</evidence>
<dbReference type="Pfam" id="PF03480">
    <property type="entry name" value="DctP"/>
    <property type="match status" value="1"/>
</dbReference>
<evidence type="ECO:0000313" key="4">
    <source>
        <dbReference type="EMBL" id="MBM3222370.1"/>
    </source>
</evidence>
<comment type="similarity">
    <text evidence="1">Belongs to the bacterial solute-binding protein 7 family.</text>
</comment>
<organism evidence="4 5">
    <name type="scientific">Tectimicrobiota bacterium</name>
    <dbReference type="NCBI Taxonomy" id="2528274"/>
    <lineage>
        <taxon>Bacteria</taxon>
        <taxon>Pseudomonadati</taxon>
        <taxon>Nitrospinota/Tectimicrobiota group</taxon>
        <taxon>Candidatus Tectimicrobiota</taxon>
    </lineage>
</organism>
<gene>
    <name evidence="4" type="ORF">FJZ47_00995</name>
</gene>
<dbReference type="GO" id="GO:0055085">
    <property type="term" value="P:transmembrane transport"/>
    <property type="evidence" value="ECO:0007669"/>
    <property type="project" value="InterPro"/>
</dbReference>
<keyword evidence="3" id="KW-0732">Signal</keyword>
<dbReference type="EMBL" id="VGLS01000013">
    <property type="protein sequence ID" value="MBM3222370.1"/>
    <property type="molecule type" value="Genomic_DNA"/>
</dbReference>
<dbReference type="PANTHER" id="PTHR33376">
    <property type="match status" value="1"/>
</dbReference>
<comment type="caution">
    <text evidence="4">The sequence shown here is derived from an EMBL/GenBank/DDBJ whole genome shotgun (WGS) entry which is preliminary data.</text>
</comment>
<protein>
    <recommendedName>
        <fullName evidence="6">TRAP transporter substrate-binding protein DctP</fullName>
    </recommendedName>
</protein>
<dbReference type="InterPro" id="IPR018389">
    <property type="entry name" value="DctP_fam"/>
</dbReference>
<evidence type="ECO:0008006" key="6">
    <source>
        <dbReference type="Google" id="ProtNLM"/>
    </source>
</evidence>
<name>A0A937VZ77_UNCTE</name>
<dbReference type="Proteomes" id="UP000712673">
    <property type="component" value="Unassembled WGS sequence"/>
</dbReference>